<gene>
    <name evidence="2" type="ORF">ATK86_3594</name>
</gene>
<proteinExistence type="predicted"/>
<name>A0A2N3VC65_9NOCA</name>
<dbReference type="PANTHER" id="PTHR34853">
    <property type="match status" value="1"/>
</dbReference>
<keyword evidence="1" id="KW-0732">Signal</keyword>
<dbReference type="PIRSF" id="PIRSF029171">
    <property type="entry name" value="Esterase_LipA"/>
    <property type="match status" value="1"/>
</dbReference>
<dbReference type="AlphaFoldDB" id="A0A2N3VC65"/>
<dbReference type="GO" id="GO:0016042">
    <property type="term" value="P:lipid catabolic process"/>
    <property type="evidence" value="ECO:0007669"/>
    <property type="project" value="InterPro"/>
</dbReference>
<dbReference type="RefSeq" id="WP_101465515.1">
    <property type="nucleotide sequence ID" value="NZ_PJMW01000002.1"/>
</dbReference>
<dbReference type="GO" id="GO:0004806">
    <property type="term" value="F:triacylglycerol lipase activity"/>
    <property type="evidence" value="ECO:0007669"/>
    <property type="project" value="InterPro"/>
</dbReference>
<dbReference type="PANTHER" id="PTHR34853:SF1">
    <property type="entry name" value="LIPASE 5"/>
    <property type="match status" value="1"/>
</dbReference>
<keyword evidence="3" id="KW-1185">Reference proteome</keyword>
<dbReference type="Pfam" id="PF03583">
    <property type="entry name" value="LIP"/>
    <property type="match status" value="1"/>
</dbReference>
<dbReference type="SUPFAM" id="SSF53474">
    <property type="entry name" value="alpha/beta-Hydrolases"/>
    <property type="match status" value="1"/>
</dbReference>
<accession>A0A2N3VC65</accession>
<dbReference type="Proteomes" id="UP000233766">
    <property type="component" value="Unassembled WGS sequence"/>
</dbReference>
<dbReference type="InterPro" id="IPR005152">
    <property type="entry name" value="Lipase_secreted"/>
</dbReference>
<dbReference type="Gene3D" id="1.10.260.130">
    <property type="match status" value="1"/>
</dbReference>
<dbReference type="OrthoDB" id="4763034at2"/>
<feature type="signal peptide" evidence="1">
    <location>
        <begin position="1"/>
        <end position="18"/>
    </location>
</feature>
<dbReference type="InterPro" id="IPR029058">
    <property type="entry name" value="AB_hydrolase_fold"/>
</dbReference>
<evidence type="ECO:0000313" key="2">
    <source>
        <dbReference type="EMBL" id="PKV79208.1"/>
    </source>
</evidence>
<feature type="chain" id="PRO_5039036326" evidence="1">
    <location>
        <begin position="19"/>
        <end position="391"/>
    </location>
</feature>
<organism evidence="2 3">
    <name type="scientific">Nocardia fluminea</name>
    <dbReference type="NCBI Taxonomy" id="134984"/>
    <lineage>
        <taxon>Bacteria</taxon>
        <taxon>Bacillati</taxon>
        <taxon>Actinomycetota</taxon>
        <taxon>Actinomycetes</taxon>
        <taxon>Mycobacteriales</taxon>
        <taxon>Nocardiaceae</taxon>
        <taxon>Nocardia</taxon>
    </lineage>
</organism>
<sequence length="391" mass="41350">MSKIAVLVLSLLSVGLFAAPAGANPLYPTPDPDPFFTAPADIAALAPGDVVRTRNIDTWMYPGTEGHQVAFRSTNSAGDAIMGITTVLMPVGVKNPPLVSYQALINSIGTRCNPSQSLFNGELQDAPGAMLPLARGWAISVPDYLGPTVAYGAAKLSGMVTLDSVRAVQKVAELGVGNSPVAIAGYSGGGMATAWAGALQPTYAPELKLAAVVSGGIPADLEMMADALGFAPHPGFGLAFAAAMGIEREYPQQVPVSDQLNENGLWFREFTKDACRRFLLFHGALRNAEQMAASKELMGSQVARGVLRENSLVHFQGAPTAPTYIWQGKYDILTPYAPVAETIARWCGQGSPVQLNTVEISEHMTAAVAGFPDAWNYVEARFRNEPVPTNC</sequence>
<reference evidence="2 3" key="1">
    <citation type="submission" date="2017-12" db="EMBL/GenBank/DDBJ databases">
        <title>Sequencing the genomes of 1000 Actinobacteria strains.</title>
        <authorList>
            <person name="Klenk H.-P."/>
        </authorList>
    </citation>
    <scope>NUCLEOTIDE SEQUENCE [LARGE SCALE GENOMIC DNA]</scope>
    <source>
        <strain evidence="2 3">DSM 44489</strain>
    </source>
</reference>
<evidence type="ECO:0000256" key="1">
    <source>
        <dbReference type="SAM" id="SignalP"/>
    </source>
</evidence>
<dbReference type="Gene3D" id="3.40.50.1820">
    <property type="entry name" value="alpha/beta hydrolase"/>
    <property type="match status" value="1"/>
</dbReference>
<comment type="caution">
    <text evidence="2">The sequence shown here is derived from an EMBL/GenBank/DDBJ whole genome shotgun (WGS) entry which is preliminary data.</text>
</comment>
<dbReference type="EMBL" id="PJMW01000002">
    <property type="protein sequence ID" value="PKV79208.1"/>
    <property type="molecule type" value="Genomic_DNA"/>
</dbReference>
<protein>
    <submittedName>
        <fullName evidence="2">Secretory lipase</fullName>
    </submittedName>
</protein>
<evidence type="ECO:0000313" key="3">
    <source>
        <dbReference type="Proteomes" id="UP000233766"/>
    </source>
</evidence>